<organism evidence="8 9">
    <name type="scientific">Fodinibacter luteus</name>
    <dbReference type="NCBI Taxonomy" id="552064"/>
    <lineage>
        <taxon>Bacteria</taxon>
        <taxon>Bacillati</taxon>
        <taxon>Actinomycetota</taxon>
        <taxon>Actinomycetes</taxon>
        <taxon>Micrococcales</taxon>
        <taxon>Intrasporangiaceae</taxon>
        <taxon>Fodinibacter (ex Wang et al. 2009)</taxon>
    </lineage>
</organism>
<protein>
    <submittedName>
        <fullName evidence="8">ABC transporter permease</fullName>
    </submittedName>
</protein>
<dbReference type="InterPro" id="IPR000412">
    <property type="entry name" value="ABC_2_transport"/>
</dbReference>
<dbReference type="PANTHER" id="PTHR43027">
    <property type="entry name" value="DOXORUBICIN RESISTANCE ABC TRANSPORTER PERMEASE PROTEIN DRRC-RELATED"/>
    <property type="match status" value="1"/>
</dbReference>
<dbReference type="Proteomes" id="UP001500945">
    <property type="component" value="Unassembled WGS sequence"/>
</dbReference>
<comment type="subcellular location">
    <subcellularLocation>
        <location evidence="1">Membrane</location>
        <topology evidence="1">Multi-pass membrane protein</topology>
    </subcellularLocation>
</comment>
<evidence type="ECO:0000313" key="8">
    <source>
        <dbReference type="EMBL" id="GAA4404899.1"/>
    </source>
</evidence>
<dbReference type="EMBL" id="BAABGM010000011">
    <property type="protein sequence ID" value="GAA4404899.1"/>
    <property type="molecule type" value="Genomic_DNA"/>
</dbReference>
<comment type="caution">
    <text evidence="8">The sequence shown here is derived from an EMBL/GenBank/DDBJ whole genome shotgun (WGS) entry which is preliminary data.</text>
</comment>
<keyword evidence="3 6" id="KW-1133">Transmembrane helix</keyword>
<dbReference type="PANTHER" id="PTHR43027:SF2">
    <property type="entry name" value="TRANSPORT PERMEASE PROTEIN"/>
    <property type="match status" value="1"/>
</dbReference>
<evidence type="ECO:0000256" key="1">
    <source>
        <dbReference type="ARBA" id="ARBA00004141"/>
    </source>
</evidence>
<feature type="domain" description="ABC-2 type transporter transmembrane" evidence="7">
    <location>
        <begin position="4"/>
        <end position="217"/>
    </location>
</feature>
<feature type="transmembrane region" description="Helical" evidence="6">
    <location>
        <begin position="231"/>
        <end position="249"/>
    </location>
</feature>
<evidence type="ECO:0000313" key="9">
    <source>
        <dbReference type="Proteomes" id="UP001500945"/>
    </source>
</evidence>
<dbReference type="InterPro" id="IPR052902">
    <property type="entry name" value="ABC-2_transporter"/>
</dbReference>
<feature type="transmembrane region" description="Helical" evidence="6">
    <location>
        <begin position="20"/>
        <end position="40"/>
    </location>
</feature>
<feature type="transmembrane region" description="Helical" evidence="6">
    <location>
        <begin position="172"/>
        <end position="191"/>
    </location>
</feature>
<feature type="transmembrane region" description="Helical" evidence="6">
    <location>
        <begin position="67"/>
        <end position="86"/>
    </location>
</feature>
<evidence type="ECO:0000259" key="7">
    <source>
        <dbReference type="Pfam" id="PF01061"/>
    </source>
</evidence>
<sequence>MSRIRALSRTELRLFLREPVTVLFTLALPLMVLYVLNGVFGREPAGGDPGDLVVYRGFDAPDWYTPAYVAMAVAGFALIALPAHLVEYHESGVLRRFQASGLPKGTVLLSQAAVAMTVATVGCGLLVAAALAFTGASAPSDLGRFLAAYLVSAAAITAVGLLLGVLLPTARAAQSVGLLAWFVSLFVSGGGPPPEVLPEGLRTVGDWWPLTPVIRTLQEPWLTGEWATRDSLVTIGIGVVAIAVAWRAYRWD</sequence>
<keyword evidence="5" id="KW-0046">Antibiotic resistance</keyword>
<evidence type="ECO:0000256" key="2">
    <source>
        <dbReference type="ARBA" id="ARBA00022692"/>
    </source>
</evidence>
<evidence type="ECO:0000256" key="5">
    <source>
        <dbReference type="ARBA" id="ARBA00023251"/>
    </source>
</evidence>
<name>A0ABP8KFB3_9MICO</name>
<keyword evidence="2 6" id="KW-0812">Transmembrane</keyword>
<feature type="transmembrane region" description="Helical" evidence="6">
    <location>
        <begin position="145"/>
        <end position="165"/>
    </location>
</feature>
<dbReference type="PIRSF" id="PIRSF006648">
    <property type="entry name" value="DrrB"/>
    <property type="match status" value="1"/>
</dbReference>
<keyword evidence="9" id="KW-1185">Reference proteome</keyword>
<keyword evidence="4 6" id="KW-0472">Membrane</keyword>
<gene>
    <name evidence="8" type="ORF">GCM10023168_18080</name>
</gene>
<evidence type="ECO:0000256" key="3">
    <source>
        <dbReference type="ARBA" id="ARBA00022989"/>
    </source>
</evidence>
<evidence type="ECO:0000256" key="6">
    <source>
        <dbReference type="SAM" id="Phobius"/>
    </source>
</evidence>
<proteinExistence type="predicted"/>
<dbReference type="RefSeq" id="WP_345204849.1">
    <property type="nucleotide sequence ID" value="NZ_BAABGM010000011.1"/>
</dbReference>
<reference evidence="9" key="1">
    <citation type="journal article" date="2019" name="Int. J. Syst. Evol. Microbiol.">
        <title>The Global Catalogue of Microorganisms (GCM) 10K type strain sequencing project: providing services to taxonomists for standard genome sequencing and annotation.</title>
        <authorList>
            <consortium name="The Broad Institute Genomics Platform"/>
            <consortium name="The Broad Institute Genome Sequencing Center for Infectious Disease"/>
            <person name="Wu L."/>
            <person name="Ma J."/>
        </authorList>
    </citation>
    <scope>NUCLEOTIDE SEQUENCE [LARGE SCALE GENOMIC DNA]</scope>
    <source>
        <strain evidence="9">JCM 17809</strain>
    </source>
</reference>
<dbReference type="InterPro" id="IPR013525">
    <property type="entry name" value="ABC2_TM"/>
</dbReference>
<evidence type="ECO:0000256" key="4">
    <source>
        <dbReference type="ARBA" id="ARBA00023136"/>
    </source>
</evidence>
<dbReference type="Pfam" id="PF01061">
    <property type="entry name" value="ABC2_membrane"/>
    <property type="match status" value="1"/>
</dbReference>
<accession>A0ABP8KFB3</accession>
<feature type="transmembrane region" description="Helical" evidence="6">
    <location>
        <begin position="107"/>
        <end position="133"/>
    </location>
</feature>